<feature type="domain" description="Integrase catalytic" evidence="2">
    <location>
        <begin position="1"/>
        <end position="115"/>
    </location>
</feature>
<name>A0A225UW06_9STRA</name>
<dbReference type="GO" id="GO:0015074">
    <property type="term" value="P:DNA integration"/>
    <property type="evidence" value="ECO:0007669"/>
    <property type="project" value="InterPro"/>
</dbReference>
<dbReference type="GO" id="GO:0003676">
    <property type="term" value="F:nucleic acid binding"/>
    <property type="evidence" value="ECO:0007669"/>
    <property type="project" value="InterPro"/>
</dbReference>
<dbReference type="PANTHER" id="PTHR37984">
    <property type="entry name" value="PROTEIN CBG26694"/>
    <property type="match status" value="1"/>
</dbReference>
<dbReference type="InterPro" id="IPR001584">
    <property type="entry name" value="Integrase_cat-core"/>
</dbReference>
<dbReference type="OrthoDB" id="1903608at2759"/>
<dbReference type="InterPro" id="IPR016197">
    <property type="entry name" value="Chromo-like_dom_sf"/>
</dbReference>
<accession>A0A225UW06</accession>
<dbReference type="SUPFAM" id="SSF53098">
    <property type="entry name" value="Ribonuclease H-like"/>
    <property type="match status" value="1"/>
</dbReference>
<dbReference type="PROSITE" id="PS50994">
    <property type="entry name" value="INTEGRASE"/>
    <property type="match status" value="1"/>
</dbReference>
<dbReference type="CDD" id="cd00024">
    <property type="entry name" value="CD_CSD"/>
    <property type="match status" value="1"/>
</dbReference>
<dbReference type="InterPro" id="IPR012337">
    <property type="entry name" value="RNaseH-like_sf"/>
</dbReference>
<dbReference type="Proteomes" id="UP000198211">
    <property type="component" value="Unassembled WGS sequence"/>
</dbReference>
<dbReference type="InterPro" id="IPR050951">
    <property type="entry name" value="Retrovirus_Pol_polyprotein"/>
</dbReference>
<dbReference type="PROSITE" id="PS50013">
    <property type="entry name" value="CHROMO_2"/>
    <property type="match status" value="1"/>
</dbReference>
<evidence type="ECO:0000259" key="2">
    <source>
        <dbReference type="PROSITE" id="PS50994"/>
    </source>
</evidence>
<dbReference type="SUPFAM" id="SSF54160">
    <property type="entry name" value="Chromo domain-like"/>
    <property type="match status" value="1"/>
</dbReference>
<sequence length="282" mass="31947">MAYIAAESLSLWCARYGTPKMLRSDQGSHFKNEVVKDLASRLKVELDFTPVYSPWLNGTVERLNKDVLQVTRALLLDQFEPYPGSFPCRLAGHAPIEVLTALPAMSPSDTIIVPANTDRNEQRLLDMASHKGSLANFDVGDFVLWSRIDQRLPNNKLLGHWIGPFRITAACPHSFKIEHLITGRKYEVHASSLKFYADSELDVTEEFLELVGNQGMLIGVEEFVDHRFNKTAQRWELFVSWLGLQAIENSWEPLTTLLQDVPEKVCDYVLASGDDERIDQVD</sequence>
<proteinExistence type="predicted"/>
<comment type="caution">
    <text evidence="3">The sequence shown here is derived from an EMBL/GenBank/DDBJ whole genome shotgun (WGS) entry which is preliminary data.</text>
</comment>
<reference evidence="4" key="1">
    <citation type="submission" date="2017-03" db="EMBL/GenBank/DDBJ databases">
        <title>Phytopthora megakarya and P. palmivora, two closely related causual agents of cacao black pod achieved similar genome size and gene model numbers by different mechanisms.</title>
        <authorList>
            <person name="Ali S."/>
            <person name="Shao J."/>
            <person name="Larry D.J."/>
            <person name="Kronmiller B."/>
            <person name="Shen D."/>
            <person name="Strem M.D."/>
            <person name="Melnick R.L."/>
            <person name="Guiltinan M.J."/>
            <person name="Tyler B.M."/>
            <person name="Meinhardt L.W."/>
            <person name="Bailey B.A."/>
        </authorList>
    </citation>
    <scope>NUCLEOTIDE SEQUENCE [LARGE SCALE GENOMIC DNA]</scope>
    <source>
        <strain evidence="4">zdho120</strain>
    </source>
</reference>
<dbReference type="Gene3D" id="2.40.50.40">
    <property type="match status" value="1"/>
</dbReference>
<dbReference type="Gene3D" id="3.30.420.10">
    <property type="entry name" value="Ribonuclease H-like superfamily/Ribonuclease H"/>
    <property type="match status" value="1"/>
</dbReference>
<evidence type="ECO:0000313" key="3">
    <source>
        <dbReference type="EMBL" id="OWY97132.1"/>
    </source>
</evidence>
<evidence type="ECO:0000259" key="1">
    <source>
        <dbReference type="PROSITE" id="PS50013"/>
    </source>
</evidence>
<keyword evidence="4" id="KW-1185">Reference proteome</keyword>
<dbReference type="EMBL" id="NBNE01010813">
    <property type="protein sequence ID" value="OWY97132.1"/>
    <property type="molecule type" value="Genomic_DNA"/>
</dbReference>
<feature type="domain" description="Chromo" evidence="1">
    <location>
        <begin position="218"/>
        <end position="268"/>
    </location>
</feature>
<dbReference type="AlphaFoldDB" id="A0A225UW06"/>
<protein>
    <recommendedName>
        <fullName evidence="5">Chromo domain-containing protein</fullName>
    </recommendedName>
</protein>
<organism evidence="3 4">
    <name type="scientific">Phytophthora megakarya</name>
    <dbReference type="NCBI Taxonomy" id="4795"/>
    <lineage>
        <taxon>Eukaryota</taxon>
        <taxon>Sar</taxon>
        <taxon>Stramenopiles</taxon>
        <taxon>Oomycota</taxon>
        <taxon>Peronosporomycetes</taxon>
        <taxon>Peronosporales</taxon>
        <taxon>Peronosporaceae</taxon>
        <taxon>Phytophthora</taxon>
    </lineage>
</organism>
<gene>
    <name evidence="3" type="ORF">PHMEG_00032417</name>
</gene>
<dbReference type="InterPro" id="IPR000953">
    <property type="entry name" value="Chromo/chromo_shadow_dom"/>
</dbReference>
<evidence type="ECO:0000313" key="4">
    <source>
        <dbReference type="Proteomes" id="UP000198211"/>
    </source>
</evidence>
<dbReference type="PANTHER" id="PTHR37984:SF5">
    <property type="entry name" value="PROTEIN NYNRIN-LIKE"/>
    <property type="match status" value="1"/>
</dbReference>
<dbReference type="InterPro" id="IPR036397">
    <property type="entry name" value="RNaseH_sf"/>
</dbReference>
<evidence type="ECO:0008006" key="5">
    <source>
        <dbReference type="Google" id="ProtNLM"/>
    </source>
</evidence>